<keyword evidence="2" id="KW-0732">Signal</keyword>
<accession>A0AAW1TVE5</accession>
<feature type="compositionally biased region" description="Polar residues" evidence="1">
    <location>
        <begin position="25"/>
        <end position="41"/>
    </location>
</feature>
<comment type="caution">
    <text evidence="3">The sequence shown here is derived from an EMBL/GenBank/DDBJ whole genome shotgun (WGS) entry which is preliminary data.</text>
</comment>
<sequence>MNFLVWIAASTFLCTHVLAANSTESSNATTEVPPQNANESNVKIPYHKISSEFRPKYNEPKENNRPRLYYSNEHPSPSLRERDQEQLPPFLFPRGFDDRRYENSDVADRRGNWKAPNYHTNRLLHWALLTAQR</sequence>
<feature type="compositionally biased region" description="Basic and acidic residues" evidence="1">
    <location>
        <begin position="49"/>
        <end position="65"/>
    </location>
</feature>
<gene>
    <name evidence="3" type="ORF">WA026_017148</name>
</gene>
<organism evidence="3 4">
    <name type="scientific">Henosepilachna vigintioctopunctata</name>
    <dbReference type="NCBI Taxonomy" id="420089"/>
    <lineage>
        <taxon>Eukaryota</taxon>
        <taxon>Metazoa</taxon>
        <taxon>Ecdysozoa</taxon>
        <taxon>Arthropoda</taxon>
        <taxon>Hexapoda</taxon>
        <taxon>Insecta</taxon>
        <taxon>Pterygota</taxon>
        <taxon>Neoptera</taxon>
        <taxon>Endopterygota</taxon>
        <taxon>Coleoptera</taxon>
        <taxon>Polyphaga</taxon>
        <taxon>Cucujiformia</taxon>
        <taxon>Coccinelloidea</taxon>
        <taxon>Coccinellidae</taxon>
        <taxon>Epilachninae</taxon>
        <taxon>Epilachnini</taxon>
        <taxon>Henosepilachna</taxon>
    </lineage>
</organism>
<dbReference type="Proteomes" id="UP001431783">
    <property type="component" value="Unassembled WGS sequence"/>
</dbReference>
<evidence type="ECO:0008006" key="5">
    <source>
        <dbReference type="Google" id="ProtNLM"/>
    </source>
</evidence>
<reference evidence="3 4" key="1">
    <citation type="submission" date="2023-03" db="EMBL/GenBank/DDBJ databases">
        <title>Genome insight into feeding habits of ladybird beetles.</title>
        <authorList>
            <person name="Li H.-S."/>
            <person name="Huang Y.-H."/>
            <person name="Pang H."/>
        </authorList>
    </citation>
    <scope>NUCLEOTIDE SEQUENCE [LARGE SCALE GENOMIC DNA]</scope>
    <source>
        <strain evidence="3">SYSU_2023b</strain>
        <tissue evidence="3">Whole body</tissue>
    </source>
</reference>
<evidence type="ECO:0000313" key="4">
    <source>
        <dbReference type="Proteomes" id="UP001431783"/>
    </source>
</evidence>
<evidence type="ECO:0000313" key="3">
    <source>
        <dbReference type="EMBL" id="KAK9872334.1"/>
    </source>
</evidence>
<proteinExistence type="predicted"/>
<name>A0AAW1TVE5_9CUCU</name>
<feature type="chain" id="PRO_5043777470" description="Secreted protein" evidence="2">
    <location>
        <begin position="20"/>
        <end position="133"/>
    </location>
</feature>
<keyword evidence="4" id="KW-1185">Reference proteome</keyword>
<protein>
    <recommendedName>
        <fullName evidence="5">Secreted protein</fullName>
    </recommendedName>
</protein>
<feature type="signal peptide" evidence="2">
    <location>
        <begin position="1"/>
        <end position="19"/>
    </location>
</feature>
<dbReference type="AlphaFoldDB" id="A0AAW1TVE5"/>
<feature type="region of interest" description="Disordered" evidence="1">
    <location>
        <begin position="25"/>
        <end position="96"/>
    </location>
</feature>
<dbReference type="EMBL" id="JARQZJ010000010">
    <property type="protein sequence ID" value="KAK9872334.1"/>
    <property type="molecule type" value="Genomic_DNA"/>
</dbReference>
<evidence type="ECO:0000256" key="1">
    <source>
        <dbReference type="SAM" id="MobiDB-lite"/>
    </source>
</evidence>
<evidence type="ECO:0000256" key="2">
    <source>
        <dbReference type="SAM" id="SignalP"/>
    </source>
</evidence>